<evidence type="ECO:0000256" key="11">
    <source>
        <dbReference type="ARBA" id="ARBA00023163"/>
    </source>
</evidence>
<evidence type="ECO:0000256" key="15">
    <source>
        <dbReference type="ARBA" id="ARBA00033329"/>
    </source>
</evidence>
<dbReference type="Pfam" id="PF04023">
    <property type="entry name" value="FeoA"/>
    <property type="match status" value="1"/>
</dbReference>
<evidence type="ECO:0000259" key="16">
    <source>
        <dbReference type="PROSITE" id="PS50944"/>
    </source>
</evidence>
<dbReference type="GO" id="GO:0046983">
    <property type="term" value="F:protein dimerization activity"/>
    <property type="evidence" value="ECO:0007669"/>
    <property type="project" value="InterPro"/>
</dbReference>
<dbReference type="PROSITE" id="PS50944">
    <property type="entry name" value="HTH_DTXR"/>
    <property type="match status" value="1"/>
</dbReference>
<dbReference type="PANTHER" id="PTHR33238">
    <property type="entry name" value="IRON (METAL) DEPENDENT REPRESSOR, DTXR FAMILY"/>
    <property type="match status" value="1"/>
</dbReference>
<dbReference type="Gene3D" id="2.30.30.90">
    <property type="match status" value="1"/>
</dbReference>
<dbReference type="Gene3D" id="1.10.60.10">
    <property type="entry name" value="Iron dependent repressor, metal binding and dimerisation domain"/>
    <property type="match status" value="1"/>
</dbReference>
<comment type="caution">
    <text evidence="17">The sequence shown here is derived from an EMBL/GenBank/DDBJ whole genome shotgun (WGS) entry which is preliminary data.</text>
</comment>
<dbReference type="SUPFAM" id="SSF47979">
    <property type="entry name" value="Iron-dependent repressor protein, dimerization domain"/>
    <property type="match status" value="1"/>
</dbReference>
<dbReference type="InterPro" id="IPR036421">
    <property type="entry name" value="Fe_dep_repressor_sf"/>
</dbReference>
<protein>
    <recommendedName>
        <fullName evidence="4">Diphtheria toxin repressor</fullName>
    </recommendedName>
    <alternativeName>
        <fullName evidence="14">Iron-dependent diphtheria tox regulatory element</fullName>
    </alternativeName>
    <alternativeName>
        <fullName evidence="13">Manganese transport regulator</fullName>
    </alternativeName>
    <alternativeName>
        <fullName evidence="15">Tox regulatory factor</fullName>
    </alternativeName>
</protein>
<gene>
    <name evidence="17" type="ORF">DI525_02540</name>
</gene>
<dbReference type="GO" id="GO:0003677">
    <property type="term" value="F:DNA binding"/>
    <property type="evidence" value="ECO:0007669"/>
    <property type="project" value="UniProtKB-KW"/>
</dbReference>
<dbReference type="GO" id="GO:0045892">
    <property type="term" value="P:negative regulation of DNA-templated transcription"/>
    <property type="evidence" value="ECO:0007669"/>
    <property type="project" value="TreeGrafter"/>
</dbReference>
<evidence type="ECO:0000313" key="18">
    <source>
        <dbReference type="Proteomes" id="UP000249432"/>
    </source>
</evidence>
<dbReference type="InterPro" id="IPR022687">
    <property type="entry name" value="HTH_DTXR"/>
</dbReference>
<evidence type="ECO:0000256" key="4">
    <source>
        <dbReference type="ARBA" id="ARBA00016140"/>
    </source>
</evidence>
<dbReference type="Pfam" id="PF02742">
    <property type="entry name" value="Fe_dep_repr_C"/>
    <property type="match status" value="1"/>
</dbReference>
<dbReference type="InterPro" id="IPR050536">
    <property type="entry name" value="DtxR_MntR_Metal-Reg"/>
</dbReference>
<evidence type="ECO:0000313" key="17">
    <source>
        <dbReference type="EMBL" id="PZR06189.1"/>
    </source>
</evidence>
<dbReference type="SMART" id="SM00529">
    <property type="entry name" value="HTH_DTXR"/>
    <property type="match status" value="1"/>
</dbReference>
<keyword evidence="6" id="KW-0678">Repressor</keyword>
<dbReference type="InterPro" id="IPR036388">
    <property type="entry name" value="WH-like_DNA-bd_sf"/>
</dbReference>
<comment type="similarity">
    <text evidence="2">Belongs to the DtxR/MntR family.</text>
</comment>
<evidence type="ECO:0000256" key="10">
    <source>
        <dbReference type="ARBA" id="ARBA00023159"/>
    </source>
</evidence>
<comment type="subcellular location">
    <subcellularLocation>
        <location evidence="1">Cytoplasm</location>
    </subcellularLocation>
</comment>
<evidence type="ECO:0000256" key="13">
    <source>
        <dbReference type="ARBA" id="ARBA00032593"/>
    </source>
</evidence>
<dbReference type="Gene3D" id="1.10.10.10">
    <property type="entry name" value="Winged helix-like DNA-binding domain superfamily/Winged helix DNA-binding domain"/>
    <property type="match status" value="1"/>
</dbReference>
<evidence type="ECO:0000256" key="1">
    <source>
        <dbReference type="ARBA" id="ARBA00004496"/>
    </source>
</evidence>
<sequence>MHVSDLPDRTQDYLKVIYDLGEWNAGPVTSTRIGEVLGQKASTVSETLKRLVQQGLVVHEVYKPIELSSTGRPFALQMVRRHRLLEMYLCECVGYSWDEVHEEAEHLEHAVSDTFVERIAALMGNPTRDPHGDPIPDKEGNVAETDPGLPLDTAQEGDVVRIVRIADRDSSLLRYLATKGVVPGVNVAVLPRPYGGMINIRLMPEGESVSSTACVARVKGRAAKTLPPADTENGADIASISAASARDIRVK</sequence>
<comment type="subunit">
    <text evidence="3">Homodimer.</text>
</comment>
<evidence type="ECO:0000256" key="5">
    <source>
        <dbReference type="ARBA" id="ARBA00022490"/>
    </source>
</evidence>
<dbReference type="GO" id="GO:0003700">
    <property type="term" value="F:DNA-binding transcription factor activity"/>
    <property type="evidence" value="ECO:0007669"/>
    <property type="project" value="InterPro"/>
</dbReference>
<evidence type="ECO:0000256" key="7">
    <source>
        <dbReference type="ARBA" id="ARBA00023004"/>
    </source>
</evidence>
<dbReference type="InterPro" id="IPR038157">
    <property type="entry name" value="FeoA_core_dom"/>
</dbReference>
<evidence type="ECO:0000256" key="3">
    <source>
        <dbReference type="ARBA" id="ARBA00011738"/>
    </source>
</evidence>
<name>A0A2W5SSA5_9CORY</name>
<dbReference type="InterPro" id="IPR008988">
    <property type="entry name" value="Transcriptional_repressor_C"/>
</dbReference>
<dbReference type="GO" id="GO:0046914">
    <property type="term" value="F:transition metal ion binding"/>
    <property type="evidence" value="ECO:0007669"/>
    <property type="project" value="InterPro"/>
</dbReference>
<keyword evidence="12" id="KW-0464">Manganese</keyword>
<evidence type="ECO:0000256" key="2">
    <source>
        <dbReference type="ARBA" id="ARBA00007871"/>
    </source>
</evidence>
<keyword evidence="11" id="KW-0804">Transcription</keyword>
<evidence type="ECO:0000256" key="14">
    <source>
        <dbReference type="ARBA" id="ARBA00032618"/>
    </source>
</evidence>
<evidence type="ECO:0000256" key="8">
    <source>
        <dbReference type="ARBA" id="ARBA00023015"/>
    </source>
</evidence>
<reference evidence="17 18" key="1">
    <citation type="submission" date="2017-08" db="EMBL/GenBank/DDBJ databases">
        <title>Infants hospitalized years apart are colonized by the same room-sourced microbial strains.</title>
        <authorList>
            <person name="Brooks B."/>
            <person name="Olm M.R."/>
            <person name="Firek B.A."/>
            <person name="Baker R."/>
            <person name="Thomas B.C."/>
            <person name="Morowitz M.J."/>
            <person name="Banfield J.F."/>
        </authorList>
    </citation>
    <scope>NUCLEOTIDE SEQUENCE [LARGE SCALE GENOMIC DNA]</scope>
    <source>
        <strain evidence="17">S2_003_000_R1_3</strain>
    </source>
</reference>
<dbReference type="InterPro" id="IPR001367">
    <property type="entry name" value="Fe_dep_repressor"/>
</dbReference>
<dbReference type="InterPro" id="IPR007167">
    <property type="entry name" value="Fe-transptr_FeoA-like"/>
</dbReference>
<dbReference type="Pfam" id="PF01325">
    <property type="entry name" value="Fe_dep_repress"/>
    <property type="match status" value="1"/>
</dbReference>
<dbReference type="InterPro" id="IPR036390">
    <property type="entry name" value="WH_DNA-bd_sf"/>
</dbReference>
<dbReference type="FunFam" id="1.10.60.10:FF:000004">
    <property type="entry name" value="DtxR family transcriptional regulator"/>
    <property type="match status" value="1"/>
</dbReference>
<dbReference type="SMART" id="SM00899">
    <property type="entry name" value="FeoA"/>
    <property type="match status" value="1"/>
</dbReference>
<keyword evidence="8" id="KW-0805">Transcription regulation</keyword>
<dbReference type="EMBL" id="QFRA01000003">
    <property type="protein sequence ID" value="PZR06189.1"/>
    <property type="molecule type" value="Genomic_DNA"/>
</dbReference>
<dbReference type="SUPFAM" id="SSF50037">
    <property type="entry name" value="C-terminal domain of transcriptional repressors"/>
    <property type="match status" value="1"/>
</dbReference>
<dbReference type="InterPro" id="IPR022689">
    <property type="entry name" value="Iron_dep_repressor"/>
</dbReference>
<dbReference type="SUPFAM" id="SSF46785">
    <property type="entry name" value="Winged helix' DNA-binding domain"/>
    <property type="match status" value="1"/>
</dbReference>
<dbReference type="RefSeq" id="WP_303734228.1">
    <property type="nucleotide sequence ID" value="NZ_CAKZHK010000007.1"/>
</dbReference>
<feature type="domain" description="HTH dtxR-type" evidence="16">
    <location>
        <begin position="6"/>
        <end position="68"/>
    </location>
</feature>
<accession>A0A2W5SSA5</accession>
<evidence type="ECO:0000256" key="12">
    <source>
        <dbReference type="ARBA" id="ARBA00023211"/>
    </source>
</evidence>
<dbReference type="Proteomes" id="UP000249432">
    <property type="component" value="Unassembled WGS sequence"/>
</dbReference>
<evidence type="ECO:0000256" key="6">
    <source>
        <dbReference type="ARBA" id="ARBA00022491"/>
    </source>
</evidence>
<keyword evidence="5" id="KW-0963">Cytoplasm</keyword>
<keyword evidence="7" id="KW-0408">Iron</keyword>
<keyword evidence="9" id="KW-0238">DNA-binding</keyword>
<dbReference type="GO" id="GO:0005737">
    <property type="term" value="C:cytoplasm"/>
    <property type="evidence" value="ECO:0007669"/>
    <property type="project" value="UniProtKB-SubCell"/>
</dbReference>
<dbReference type="PANTHER" id="PTHR33238:SF11">
    <property type="entry name" value="TRANSCRIPTIONAL REGULATOR MNTR"/>
    <property type="match status" value="1"/>
</dbReference>
<organism evidence="17 18">
    <name type="scientific">Corynebacterium kroppenstedtii</name>
    <dbReference type="NCBI Taxonomy" id="161879"/>
    <lineage>
        <taxon>Bacteria</taxon>
        <taxon>Bacillati</taxon>
        <taxon>Actinomycetota</taxon>
        <taxon>Actinomycetes</taxon>
        <taxon>Mycobacteriales</taxon>
        <taxon>Corynebacteriaceae</taxon>
        <taxon>Corynebacterium</taxon>
    </lineage>
</organism>
<dbReference type="AlphaFoldDB" id="A0A2W5SSA5"/>
<proteinExistence type="inferred from homology"/>
<keyword evidence="10" id="KW-0010">Activator</keyword>
<evidence type="ECO:0000256" key="9">
    <source>
        <dbReference type="ARBA" id="ARBA00023125"/>
    </source>
</evidence>